<gene>
    <name evidence="13" type="ORF">ACFQ3N_12835</name>
</gene>
<dbReference type="PROSITE" id="PS51257">
    <property type="entry name" value="PROKAR_LIPOPROTEIN"/>
    <property type="match status" value="1"/>
</dbReference>
<evidence type="ECO:0000256" key="5">
    <source>
        <dbReference type="ARBA" id="ARBA00022448"/>
    </source>
</evidence>
<keyword evidence="7 10" id="KW-0732">Signal</keyword>
<feature type="signal peptide" evidence="10">
    <location>
        <begin position="1"/>
        <end position="23"/>
    </location>
</feature>
<dbReference type="InterPro" id="IPR050811">
    <property type="entry name" value="Phosphate_ABC_transporter"/>
</dbReference>
<keyword evidence="10" id="KW-0472">Membrane</keyword>
<evidence type="ECO:0000256" key="10">
    <source>
        <dbReference type="RuleBase" id="RU367119"/>
    </source>
</evidence>
<feature type="compositionally biased region" description="Acidic residues" evidence="11">
    <location>
        <begin position="45"/>
        <end position="56"/>
    </location>
</feature>
<comment type="similarity">
    <text evidence="3 10">Belongs to the PstS family.</text>
</comment>
<keyword evidence="9 10" id="KW-0449">Lipoprotein</keyword>
<dbReference type="InterPro" id="IPR024370">
    <property type="entry name" value="PBP_domain"/>
</dbReference>
<keyword evidence="10" id="KW-1003">Cell membrane</keyword>
<dbReference type="InterPro" id="IPR011862">
    <property type="entry name" value="Phos-bd"/>
</dbReference>
<evidence type="ECO:0000256" key="7">
    <source>
        <dbReference type="ARBA" id="ARBA00022729"/>
    </source>
</evidence>
<dbReference type="Pfam" id="PF12849">
    <property type="entry name" value="PBP_like_2"/>
    <property type="match status" value="1"/>
</dbReference>
<evidence type="ECO:0000259" key="12">
    <source>
        <dbReference type="Pfam" id="PF12849"/>
    </source>
</evidence>
<evidence type="ECO:0000313" key="14">
    <source>
        <dbReference type="Proteomes" id="UP001597040"/>
    </source>
</evidence>
<evidence type="ECO:0000256" key="6">
    <source>
        <dbReference type="ARBA" id="ARBA00022592"/>
    </source>
</evidence>
<proteinExistence type="inferred from homology"/>
<evidence type="ECO:0000256" key="9">
    <source>
        <dbReference type="ARBA" id="ARBA00023288"/>
    </source>
</evidence>
<feature type="domain" description="PBP" evidence="12">
    <location>
        <begin position="56"/>
        <end position="306"/>
    </location>
</feature>
<evidence type="ECO:0000256" key="11">
    <source>
        <dbReference type="SAM" id="MobiDB-lite"/>
    </source>
</evidence>
<evidence type="ECO:0000256" key="2">
    <source>
        <dbReference type="ARBA" id="ARBA00004193"/>
    </source>
</evidence>
<evidence type="ECO:0000313" key="13">
    <source>
        <dbReference type="EMBL" id="MFD1039271.1"/>
    </source>
</evidence>
<dbReference type="EMBL" id="JBHTKJ010000034">
    <property type="protein sequence ID" value="MFD1039271.1"/>
    <property type="molecule type" value="Genomic_DNA"/>
</dbReference>
<evidence type="ECO:0000256" key="4">
    <source>
        <dbReference type="ARBA" id="ARBA00011529"/>
    </source>
</evidence>
<dbReference type="CDD" id="cd13654">
    <property type="entry name" value="PBP2_phosphate_like_2"/>
    <property type="match status" value="1"/>
</dbReference>
<keyword evidence="6 10" id="KW-0592">Phosphate transport</keyword>
<organism evidence="13 14">
    <name type="scientific">Virgibacillus byunsanensis</name>
    <dbReference type="NCBI Taxonomy" id="570945"/>
    <lineage>
        <taxon>Bacteria</taxon>
        <taxon>Bacillati</taxon>
        <taxon>Bacillota</taxon>
        <taxon>Bacilli</taxon>
        <taxon>Bacillales</taxon>
        <taxon>Bacillaceae</taxon>
        <taxon>Virgibacillus</taxon>
    </lineage>
</organism>
<feature type="compositionally biased region" description="Acidic residues" evidence="11">
    <location>
        <begin position="26"/>
        <end position="38"/>
    </location>
</feature>
<comment type="function">
    <text evidence="1">Part of the ABC transporter complex PstSACB involved in phosphate import.</text>
</comment>
<keyword evidence="8 10" id="KW-0564">Palmitate</keyword>
<reference evidence="14" key="1">
    <citation type="journal article" date="2019" name="Int. J. Syst. Evol. Microbiol.">
        <title>The Global Catalogue of Microorganisms (GCM) 10K type strain sequencing project: providing services to taxonomists for standard genome sequencing and annotation.</title>
        <authorList>
            <consortium name="The Broad Institute Genomics Platform"/>
            <consortium name="The Broad Institute Genome Sequencing Center for Infectious Disease"/>
            <person name="Wu L."/>
            <person name="Ma J."/>
        </authorList>
    </citation>
    <scope>NUCLEOTIDE SEQUENCE [LARGE SCALE GENOMIC DNA]</scope>
    <source>
        <strain evidence="14">CCUG 56754</strain>
    </source>
</reference>
<dbReference type="RefSeq" id="WP_390362932.1">
    <property type="nucleotide sequence ID" value="NZ_JBHTKJ010000034.1"/>
</dbReference>
<comment type="function">
    <text evidence="10">Involved in the system for phosphate transport across the cytoplasmic membrane.</text>
</comment>
<accession>A0ABW3LLJ3</accession>
<sequence length="338" mass="37494">MKFKTYLLFFVMAALTIVMVACGTDSEEEETDNNDSDDTSSASAETDDSETTEPTELEGSVVIDGSGTVYPLMARLAEEYMITEEEGVSVEVGRAGSSAGFGKFLVEDGTDFNDASRKIKDEEQAKADELGIEVKEMKVALDGLTFVINKDNDWASELTEEDLLNIFRADGGVTKWSDINPDFPDEEIQTYGPNENHGTYEFFYENILEEQDLISTVNLQQEYSTLVKLVSEDVNGIGFFGFGYYVNNQDQLQAVNVDFGEGPVEPTLDTIAEDGDYAPFTRPVFTYLNVDMAKEKPQVLDYALYVANHVNEFAGETGFAPLPEAEVQEYVDFLEGLK</sequence>
<keyword evidence="5 10" id="KW-0813">Transport</keyword>
<keyword evidence="14" id="KW-1185">Reference proteome</keyword>
<dbReference type="PANTHER" id="PTHR30570:SF1">
    <property type="entry name" value="PHOSPHATE-BINDING PROTEIN PSTS"/>
    <property type="match status" value="1"/>
</dbReference>
<evidence type="ECO:0000256" key="3">
    <source>
        <dbReference type="ARBA" id="ARBA00008725"/>
    </source>
</evidence>
<dbReference type="Gene3D" id="3.40.190.10">
    <property type="entry name" value="Periplasmic binding protein-like II"/>
    <property type="match status" value="2"/>
</dbReference>
<comment type="subunit">
    <text evidence="4 10">The complex is composed of two ATP-binding proteins (PstB), two transmembrane proteins (PstC and PstA) and a solute-binding protein (PstS).</text>
</comment>
<dbReference type="NCBIfam" id="TIGR02136">
    <property type="entry name" value="ptsS_2"/>
    <property type="match status" value="1"/>
</dbReference>
<protein>
    <recommendedName>
        <fullName evidence="10">Phosphate-binding protein</fullName>
    </recommendedName>
</protein>
<comment type="subcellular location">
    <subcellularLocation>
        <location evidence="2 10">Cell membrane</location>
        <topology evidence="2 10">Lipid-anchor</topology>
    </subcellularLocation>
</comment>
<feature type="chain" id="PRO_5044954915" description="Phosphate-binding protein" evidence="10">
    <location>
        <begin position="24"/>
        <end position="338"/>
    </location>
</feature>
<name>A0ABW3LLJ3_9BACI</name>
<dbReference type="PANTHER" id="PTHR30570">
    <property type="entry name" value="PERIPLASMIC PHOSPHATE BINDING COMPONENT OF PHOSPHATE ABC TRANSPORTER"/>
    <property type="match status" value="1"/>
</dbReference>
<dbReference type="SUPFAM" id="SSF53850">
    <property type="entry name" value="Periplasmic binding protein-like II"/>
    <property type="match status" value="1"/>
</dbReference>
<evidence type="ECO:0000256" key="8">
    <source>
        <dbReference type="ARBA" id="ARBA00023139"/>
    </source>
</evidence>
<feature type="region of interest" description="Disordered" evidence="11">
    <location>
        <begin position="26"/>
        <end position="60"/>
    </location>
</feature>
<comment type="caution">
    <text evidence="13">The sequence shown here is derived from an EMBL/GenBank/DDBJ whole genome shotgun (WGS) entry which is preliminary data.</text>
</comment>
<evidence type="ECO:0000256" key="1">
    <source>
        <dbReference type="ARBA" id="ARBA00002841"/>
    </source>
</evidence>
<dbReference type="Proteomes" id="UP001597040">
    <property type="component" value="Unassembled WGS sequence"/>
</dbReference>